<dbReference type="RefSeq" id="WP_183419650.1">
    <property type="nucleotide sequence ID" value="NZ_JACHXY010000002.1"/>
</dbReference>
<sequence>MSDQATGAVPDPESLRRLISKLREFPPAVRTPVRRELRALGAPVIDAQKAVLDGELPRGLVKTGFRHKIVHSKRKGKFYTVKQNTYAERDVKRGGRSTGMRSKIKAGLKFRIVAGKTRQGIEFKTTGPKGADGFNKAKFWQKRRFRHPVFGRRGQFVDQAGQPFFRAPVIQGREQLLRATEDIITRAAQET</sequence>
<dbReference type="AlphaFoldDB" id="A0A7W5CI93"/>
<dbReference type="EMBL" id="JACHXY010000002">
    <property type="protein sequence ID" value="MBB3158192.1"/>
    <property type="molecule type" value="Genomic_DNA"/>
</dbReference>
<evidence type="ECO:0000313" key="1">
    <source>
        <dbReference type="EMBL" id="MBB3158192.1"/>
    </source>
</evidence>
<reference evidence="1 2" key="1">
    <citation type="submission" date="2020-08" db="EMBL/GenBank/DDBJ databases">
        <title>Genomic Encyclopedia of Type Strains, Phase III (KMG-III): the genomes of soil and plant-associated and newly described type strains.</title>
        <authorList>
            <person name="Whitman W."/>
        </authorList>
    </citation>
    <scope>NUCLEOTIDE SEQUENCE [LARGE SCALE GENOMIC DNA]</scope>
    <source>
        <strain evidence="1 2">CECT 8356</strain>
    </source>
</reference>
<comment type="caution">
    <text evidence="1">The sequence shown here is derived from an EMBL/GenBank/DDBJ whole genome shotgun (WGS) entry which is preliminary data.</text>
</comment>
<organism evidence="1 2">
    <name type="scientific">Microbacterium proteolyticum</name>
    <dbReference type="NCBI Taxonomy" id="1572644"/>
    <lineage>
        <taxon>Bacteria</taxon>
        <taxon>Bacillati</taxon>
        <taxon>Actinomycetota</taxon>
        <taxon>Actinomycetes</taxon>
        <taxon>Micrococcales</taxon>
        <taxon>Microbacteriaceae</taxon>
        <taxon>Microbacterium</taxon>
    </lineage>
</organism>
<evidence type="ECO:0000313" key="2">
    <source>
        <dbReference type="Proteomes" id="UP000543579"/>
    </source>
</evidence>
<name>A0A7W5CI93_9MICO</name>
<protein>
    <submittedName>
        <fullName evidence="1">Uncharacterized protein</fullName>
    </submittedName>
</protein>
<proteinExistence type="predicted"/>
<accession>A0A7W5CI93</accession>
<dbReference type="Proteomes" id="UP000543579">
    <property type="component" value="Unassembled WGS sequence"/>
</dbReference>
<gene>
    <name evidence="1" type="ORF">FHS07_001888</name>
</gene>